<name>A0AAD9J0H0_9ANNE</name>
<dbReference type="InterPro" id="IPR000096">
    <property type="entry name" value="Serum_amyloid_A"/>
</dbReference>
<dbReference type="Pfam" id="PF00277">
    <property type="entry name" value="SAA"/>
    <property type="match status" value="1"/>
</dbReference>
<dbReference type="Gene3D" id="1.10.132.110">
    <property type="entry name" value="Serum amyloid A protein"/>
    <property type="match status" value="1"/>
</dbReference>
<dbReference type="AlphaFoldDB" id="A0AAD9J0H0"/>
<dbReference type="EMBL" id="JAODUP010000815">
    <property type="protein sequence ID" value="KAK2143758.1"/>
    <property type="molecule type" value="Genomic_DNA"/>
</dbReference>
<dbReference type="SMART" id="SM00197">
    <property type="entry name" value="SAA"/>
    <property type="match status" value="1"/>
</dbReference>
<keyword evidence="3" id="KW-1185">Reference proteome</keyword>
<comment type="caution">
    <text evidence="2">The sequence shown here is derived from an EMBL/GenBank/DDBJ whole genome shotgun (WGS) entry which is preliminary data.</text>
</comment>
<dbReference type="GO" id="GO:0005576">
    <property type="term" value="C:extracellular region"/>
    <property type="evidence" value="ECO:0007669"/>
    <property type="project" value="InterPro"/>
</dbReference>
<accession>A0AAD9J0H0</accession>
<protein>
    <submittedName>
        <fullName evidence="2">Uncharacterized protein</fullName>
    </submittedName>
</protein>
<feature type="chain" id="PRO_5041903585" evidence="1">
    <location>
        <begin position="22"/>
        <end position="153"/>
    </location>
</feature>
<organism evidence="2 3">
    <name type="scientific">Paralvinella palmiformis</name>
    <dbReference type="NCBI Taxonomy" id="53620"/>
    <lineage>
        <taxon>Eukaryota</taxon>
        <taxon>Metazoa</taxon>
        <taxon>Spiralia</taxon>
        <taxon>Lophotrochozoa</taxon>
        <taxon>Annelida</taxon>
        <taxon>Polychaeta</taxon>
        <taxon>Sedentaria</taxon>
        <taxon>Canalipalpata</taxon>
        <taxon>Terebellida</taxon>
        <taxon>Terebelliformia</taxon>
        <taxon>Alvinellidae</taxon>
        <taxon>Paralvinella</taxon>
    </lineage>
</organism>
<evidence type="ECO:0000313" key="3">
    <source>
        <dbReference type="Proteomes" id="UP001208570"/>
    </source>
</evidence>
<keyword evidence="1" id="KW-0732">Signal</keyword>
<evidence type="ECO:0000256" key="1">
    <source>
        <dbReference type="SAM" id="SignalP"/>
    </source>
</evidence>
<sequence>MAVKECLLCLLFVVVISHGEAYHSGGCAPNLVSIYWCIITKLRVLTAEENCALKAMMDAYTGLVNANCINCDKYFHCVGNYNAVYGCQKSPTNIKTAKIISNCREGDCDDDDTAADKAANRYGRHGGDCASRYLCDFNCNYNPVDRTCDKSNC</sequence>
<proteinExistence type="predicted"/>
<gene>
    <name evidence="2" type="ORF">LSH36_815g03000</name>
</gene>
<reference evidence="2" key="1">
    <citation type="journal article" date="2023" name="Mol. Biol. Evol.">
        <title>Third-Generation Sequencing Reveals the Adaptive Role of the Epigenome in Three Deep-Sea Polychaetes.</title>
        <authorList>
            <person name="Perez M."/>
            <person name="Aroh O."/>
            <person name="Sun Y."/>
            <person name="Lan Y."/>
            <person name="Juniper S.K."/>
            <person name="Young C.R."/>
            <person name="Angers B."/>
            <person name="Qian P.Y."/>
        </authorList>
    </citation>
    <scope>NUCLEOTIDE SEQUENCE</scope>
    <source>
        <strain evidence="2">P08H-3</strain>
    </source>
</reference>
<evidence type="ECO:0000313" key="2">
    <source>
        <dbReference type="EMBL" id="KAK2143758.1"/>
    </source>
</evidence>
<dbReference type="Proteomes" id="UP001208570">
    <property type="component" value="Unassembled WGS sequence"/>
</dbReference>
<feature type="signal peptide" evidence="1">
    <location>
        <begin position="1"/>
        <end position="21"/>
    </location>
</feature>